<proteinExistence type="predicted"/>
<keyword evidence="1" id="KW-0472">Membrane</keyword>
<comment type="caution">
    <text evidence="2">The sequence shown here is derived from an EMBL/GenBank/DDBJ whole genome shotgun (WGS) entry which is preliminary data.</text>
</comment>
<evidence type="ECO:0000313" key="2">
    <source>
        <dbReference type="EMBL" id="RNA35910.1"/>
    </source>
</evidence>
<organism evidence="2 3">
    <name type="scientific">Brachionus plicatilis</name>
    <name type="common">Marine rotifer</name>
    <name type="synonym">Brachionus muelleri</name>
    <dbReference type="NCBI Taxonomy" id="10195"/>
    <lineage>
        <taxon>Eukaryota</taxon>
        <taxon>Metazoa</taxon>
        <taxon>Spiralia</taxon>
        <taxon>Gnathifera</taxon>
        <taxon>Rotifera</taxon>
        <taxon>Eurotatoria</taxon>
        <taxon>Monogononta</taxon>
        <taxon>Pseudotrocha</taxon>
        <taxon>Ploima</taxon>
        <taxon>Brachionidae</taxon>
        <taxon>Brachionus</taxon>
    </lineage>
</organism>
<name>A0A3M7SJU5_BRAPC</name>
<dbReference type="Proteomes" id="UP000276133">
    <property type="component" value="Unassembled WGS sequence"/>
</dbReference>
<sequence>MCSGSPFVLQNVHIICLLGFFCKMRALFVAYLTKSNSISSDEELLDEDIVESAKELGDTEQELCPLVIIELANSCKPETKKILLLVLLILVYSISEFISSNNTEQFTKAYFLVQEIQCFVSVEMNALAELDFFDSKIYFLINWIQLIKPFLDDINH</sequence>
<accession>A0A3M7SJU5</accession>
<evidence type="ECO:0000313" key="3">
    <source>
        <dbReference type="Proteomes" id="UP000276133"/>
    </source>
</evidence>
<reference evidence="2 3" key="1">
    <citation type="journal article" date="2018" name="Sci. Rep.">
        <title>Genomic signatures of local adaptation to the degree of environmental predictability in rotifers.</title>
        <authorList>
            <person name="Franch-Gras L."/>
            <person name="Hahn C."/>
            <person name="Garcia-Roger E.M."/>
            <person name="Carmona M.J."/>
            <person name="Serra M."/>
            <person name="Gomez A."/>
        </authorList>
    </citation>
    <scope>NUCLEOTIDE SEQUENCE [LARGE SCALE GENOMIC DNA]</scope>
    <source>
        <strain evidence="2">HYR1</strain>
    </source>
</reference>
<evidence type="ECO:0000256" key="1">
    <source>
        <dbReference type="SAM" id="Phobius"/>
    </source>
</evidence>
<dbReference type="EMBL" id="REGN01001272">
    <property type="protein sequence ID" value="RNA35910.1"/>
    <property type="molecule type" value="Genomic_DNA"/>
</dbReference>
<keyword evidence="1" id="KW-0812">Transmembrane</keyword>
<feature type="transmembrane region" description="Helical" evidence="1">
    <location>
        <begin position="82"/>
        <end position="99"/>
    </location>
</feature>
<dbReference type="AlphaFoldDB" id="A0A3M7SJU5"/>
<keyword evidence="1" id="KW-1133">Transmembrane helix</keyword>
<keyword evidence="3" id="KW-1185">Reference proteome</keyword>
<protein>
    <submittedName>
        <fullName evidence="2">Uncharacterized protein</fullName>
    </submittedName>
</protein>
<feature type="transmembrane region" description="Helical" evidence="1">
    <location>
        <begin position="12"/>
        <end position="32"/>
    </location>
</feature>
<gene>
    <name evidence="2" type="ORF">BpHYR1_032722</name>
</gene>